<dbReference type="Proteomes" id="UP000243975">
    <property type="component" value="Unassembled WGS sequence"/>
</dbReference>
<dbReference type="Gramene" id="KVH87905">
    <property type="protein sequence ID" value="KVH87905"/>
    <property type="gene ID" value="Ccrd_024781"/>
</dbReference>
<evidence type="ECO:0000313" key="1">
    <source>
        <dbReference type="EMBL" id="KVH87905.1"/>
    </source>
</evidence>
<dbReference type="Pfam" id="PF12796">
    <property type="entry name" value="Ank_2"/>
    <property type="match status" value="1"/>
</dbReference>
<dbReference type="InterPro" id="IPR036770">
    <property type="entry name" value="Ankyrin_rpt-contain_sf"/>
</dbReference>
<dbReference type="STRING" id="59895.A0A103XBY6"/>
<sequence>MSTSNGNTDSIELNPIHQQHQINIESTSHNQASQSSPLNLPRLDLLNGERDDFNTICVPLYNASTIGDLEAAKVILDKRRELVRFSIIESYETMLHIAVLSKSYKFVEYLMSLMTEEDIKLSNRNGETAFYLVARVGNVKMAHILVKKNRGVINITDSQGRMPLHVAALFGRRTMVQYLYDDSDKMSGGFWTHQNRSWVLEACVENWLYGQESLAQDRKHV</sequence>
<comment type="caution">
    <text evidence="1">The sequence shown here is derived from an EMBL/GenBank/DDBJ whole genome shotgun (WGS) entry which is preliminary data.</text>
</comment>
<dbReference type="SUPFAM" id="SSF48403">
    <property type="entry name" value="Ankyrin repeat"/>
    <property type="match status" value="1"/>
</dbReference>
<dbReference type="InterPro" id="IPR002110">
    <property type="entry name" value="Ankyrin_rpt"/>
</dbReference>
<dbReference type="AlphaFoldDB" id="A0A103XBY6"/>
<dbReference type="Gene3D" id="1.25.40.20">
    <property type="entry name" value="Ankyrin repeat-containing domain"/>
    <property type="match status" value="1"/>
</dbReference>
<dbReference type="SMART" id="SM00248">
    <property type="entry name" value="ANK"/>
    <property type="match status" value="4"/>
</dbReference>
<accession>A0A103XBY6</accession>
<name>A0A103XBY6_CYNCS</name>
<dbReference type="PANTHER" id="PTHR47303:SF1">
    <property type="entry name" value="NF-KAPPA-B INHIBITOR BETA"/>
    <property type="match status" value="1"/>
</dbReference>
<dbReference type="EMBL" id="LEKV01005725">
    <property type="protein sequence ID" value="KVH87905.1"/>
    <property type="molecule type" value="Genomic_DNA"/>
</dbReference>
<evidence type="ECO:0000313" key="2">
    <source>
        <dbReference type="Proteomes" id="UP000243975"/>
    </source>
</evidence>
<proteinExistence type="predicted"/>
<dbReference type="OMA" id="IRTFREG"/>
<organism evidence="1 2">
    <name type="scientific">Cynara cardunculus var. scolymus</name>
    <name type="common">Globe artichoke</name>
    <name type="synonym">Cynara scolymus</name>
    <dbReference type="NCBI Taxonomy" id="59895"/>
    <lineage>
        <taxon>Eukaryota</taxon>
        <taxon>Viridiplantae</taxon>
        <taxon>Streptophyta</taxon>
        <taxon>Embryophyta</taxon>
        <taxon>Tracheophyta</taxon>
        <taxon>Spermatophyta</taxon>
        <taxon>Magnoliopsida</taxon>
        <taxon>eudicotyledons</taxon>
        <taxon>Gunneridae</taxon>
        <taxon>Pentapetalae</taxon>
        <taxon>asterids</taxon>
        <taxon>campanulids</taxon>
        <taxon>Asterales</taxon>
        <taxon>Asteraceae</taxon>
        <taxon>Carduoideae</taxon>
        <taxon>Cardueae</taxon>
        <taxon>Carduinae</taxon>
        <taxon>Cynara</taxon>
    </lineage>
</organism>
<dbReference type="PANTHER" id="PTHR47303">
    <property type="match status" value="1"/>
</dbReference>
<gene>
    <name evidence="1" type="ORF">Ccrd_024781</name>
</gene>
<reference evidence="1 2" key="1">
    <citation type="journal article" date="2016" name="Sci. Rep.">
        <title>The genome sequence of the outbreeding globe artichoke constructed de novo incorporating a phase-aware low-pass sequencing strategy of F1 progeny.</title>
        <authorList>
            <person name="Scaglione D."/>
            <person name="Reyes-Chin-Wo S."/>
            <person name="Acquadro A."/>
            <person name="Froenicke L."/>
            <person name="Portis E."/>
            <person name="Beitel C."/>
            <person name="Tirone M."/>
            <person name="Mauro R."/>
            <person name="Lo Monaco A."/>
            <person name="Mauromicale G."/>
            <person name="Faccioli P."/>
            <person name="Cattivelli L."/>
            <person name="Rieseberg L."/>
            <person name="Michelmore R."/>
            <person name="Lanteri S."/>
        </authorList>
    </citation>
    <scope>NUCLEOTIDE SEQUENCE [LARGE SCALE GENOMIC DNA]</scope>
    <source>
        <strain evidence="1">2C</strain>
    </source>
</reference>
<protein>
    <submittedName>
        <fullName evidence="1">Ankyrin repeat-containing protein</fullName>
    </submittedName>
</protein>
<keyword evidence="2" id="KW-1185">Reference proteome</keyword>